<name>A0A7J7IVY1_BUGNE</name>
<evidence type="ECO:0000313" key="1">
    <source>
        <dbReference type="EMBL" id="KAF6018059.1"/>
    </source>
</evidence>
<proteinExistence type="predicted"/>
<dbReference type="EMBL" id="VXIV02003343">
    <property type="protein sequence ID" value="KAF6018059.1"/>
    <property type="molecule type" value="Genomic_DNA"/>
</dbReference>
<gene>
    <name evidence="1" type="ORF">EB796_023620</name>
</gene>
<dbReference type="Proteomes" id="UP000593567">
    <property type="component" value="Unassembled WGS sequence"/>
</dbReference>
<dbReference type="AlphaFoldDB" id="A0A7J7IVY1"/>
<reference evidence="1" key="1">
    <citation type="submission" date="2020-06" db="EMBL/GenBank/DDBJ databases">
        <title>Draft genome of Bugula neritina, a colonial animal packing powerful symbionts and potential medicines.</title>
        <authorList>
            <person name="Rayko M."/>
        </authorList>
    </citation>
    <scope>NUCLEOTIDE SEQUENCE [LARGE SCALE GENOMIC DNA]</scope>
    <source>
        <strain evidence="1">Kwan_BN1</strain>
    </source>
</reference>
<sequence length="183" mass="20674">MQTPSITRGIDEFDKKALAYANSSAIGIKKSVSHMWQLMRGSFIRRLKQSLADTDYHENKARSSGEMNNLMQVKIQAIVRSLPAFELCTLQMQQALQYVLVEILQGEIDMLVPMFQSRGLPIHPGVLENTKVANLDYMKKLPKLTVKDYIGTNRVLSSSPPTRPGMSRNMIGRLQKYVIYGTP</sequence>
<protein>
    <submittedName>
        <fullName evidence="1">Uncharacterized protein</fullName>
    </submittedName>
</protein>
<accession>A0A7J7IVY1</accession>
<keyword evidence="2" id="KW-1185">Reference proteome</keyword>
<comment type="caution">
    <text evidence="1">The sequence shown here is derived from an EMBL/GenBank/DDBJ whole genome shotgun (WGS) entry which is preliminary data.</text>
</comment>
<evidence type="ECO:0000313" key="2">
    <source>
        <dbReference type="Proteomes" id="UP000593567"/>
    </source>
</evidence>
<organism evidence="1 2">
    <name type="scientific">Bugula neritina</name>
    <name type="common">Brown bryozoan</name>
    <name type="synonym">Sertularia neritina</name>
    <dbReference type="NCBI Taxonomy" id="10212"/>
    <lineage>
        <taxon>Eukaryota</taxon>
        <taxon>Metazoa</taxon>
        <taxon>Spiralia</taxon>
        <taxon>Lophotrochozoa</taxon>
        <taxon>Bryozoa</taxon>
        <taxon>Gymnolaemata</taxon>
        <taxon>Cheilostomatida</taxon>
        <taxon>Flustrina</taxon>
        <taxon>Buguloidea</taxon>
        <taxon>Bugulidae</taxon>
        <taxon>Bugula</taxon>
    </lineage>
</organism>